<dbReference type="EMBL" id="QOQD01000023">
    <property type="protein sequence ID" value="RCL71647.1"/>
    <property type="molecule type" value="Genomic_DNA"/>
</dbReference>
<reference evidence="10 11" key="1">
    <citation type="journal article" date="2018" name="Microbiome">
        <title>Fine metagenomic profile of the Mediterranean stratified and mixed water columns revealed by assembly and recruitment.</title>
        <authorList>
            <person name="Haro-Moreno J.M."/>
            <person name="Lopez-Perez M."/>
            <person name="De La Torre J.R."/>
            <person name="Picazo A."/>
            <person name="Camacho A."/>
            <person name="Rodriguez-Valera F."/>
        </authorList>
    </citation>
    <scope>NUCLEOTIDE SEQUENCE [LARGE SCALE GENOMIC DNA]</scope>
    <source>
        <strain evidence="10">MED-G57</strain>
    </source>
</reference>
<keyword evidence="5 10" id="KW-0808">Transferase</keyword>
<dbReference type="EC" id="2.1.1.63" evidence="3"/>
<comment type="caution">
    <text evidence="10">The sequence shown here is derived from an EMBL/GenBank/DDBJ whole genome shotgun (WGS) entry which is preliminary data.</text>
</comment>
<dbReference type="InterPro" id="IPR036217">
    <property type="entry name" value="MethylDNA_cys_MeTrfase_DNAb"/>
</dbReference>
<accession>A0A368DII8</accession>
<evidence type="ECO:0000256" key="2">
    <source>
        <dbReference type="ARBA" id="ARBA00008711"/>
    </source>
</evidence>
<dbReference type="GO" id="GO:0006281">
    <property type="term" value="P:DNA repair"/>
    <property type="evidence" value="ECO:0007669"/>
    <property type="project" value="UniProtKB-KW"/>
</dbReference>
<proteinExistence type="inferred from homology"/>
<comment type="catalytic activity">
    <reaction evidence="1">
        <text>a 4-O-methyl-thymidine in DNA + L-cysteinyl-[protein] = a thymidine in DNA + S-methyl-L-cysteinyl-[protein]</text>
        <dbReference type="Rhea" id="RHEA:53428"/>
        <dbReference type="Rhea" id="RHEA-COMP:10131"/>
        <dbReference type="Rhea" id="RHEA-COMP:10132"/>
        <dbReference type="Rhea" id="RHEA-COMP:13555"/>
        <dbReference type="Rhea" id="RHEA-COMP:13556"/>
        <dbReference type="ChEBI" id="CHEBI:29950"/>
        <dbReference type="ChEBI" id="CHEBI:82612"/>
        <dbReference type="ChEBI" id="CHEBI:137386"/>
        <dbReference type="ChEBI" id="CHEBI:137387"/>
        <dbReference type="EC" id="2.1.1.63"/>
    </reaction>
</comment>
<sequence length="96" mass="10776">MYSYEKDYSDFTLRVFSEIKKIPKGTTLSYKDVANLIGRPNAYRAVANACAKNPDPKNIPCHRVIKSDGSIGGYSLEGGIKKKKYLLLKEKKCSKI</sequence>
<keyword evidence="4 10" id="KW-0489">Methyltransferase</keyword>
<evidence type="ECO:0000256" key="4">
    <source>
        <dbReference type="ARBA" id="ARBA00022603"/>
    </source>
</evidence>
<keyword evidence="6" id="KW-0227">DNA damage</keyword>
<dbReference type="InterPro" id="IPR036388">
    <property type="entry name" value="WH-like_DNA-bd_sf"/>
</dbReference>
<evidence type="ECO:0000259" key="9">
    <source>
        <dbReference type="Pfam" id="PF01035"/>
    </source>
</evidence>
<keyword evidence="7" id="KW-0234">DNA repair</keyword>
<dbReference type="NCBIfam" id="TIGR00589">
    <property type="entry name" value="ogt"/>
    <property type="match status" value="1"/>
</dbReference>
<dbReference type="CDD" id="cd06445">
    <property type="entry name" value="ATase"/>
    <property type="match status" value="1"/>
</dbReference>
<comment type="similarity">
    <text evidence="2">Belongs to the MGMT family.</text>
</comment>
<dbReference type="PROSITE" id="PS00374">
    <property type="entry name" value="MGMT"/>
    <property type="match status" value="1"/>
</dbReference>
<dbReference type="Pfam" id="PF01035">
    <property type="entry name" value="DNA_binding_1"/>
    <property type="match status" value="1"/>
</dbReference>
<feature type="domain" description="Methylated-DNA-[protein]-cysteine S-methyltransferase DNA binding" evidence="9">
    <location>
        <begin position="10"/>
        <end position="91"/>
    </location>
</feature>
<evidence type="ECO:0000256" key="1">
    <source>
        <dbReference type="ARBA" id="ARBA00001286"/>
    </source>
</evidence>
<dbReference type="GO" id="GO:0032259">
    <property type="term" value="P:methylation"/>
    <property type="evidence" value="ECO:0007669"/>
    <property type="project" value="UniProtKB-KW"/>
</dbReference>
<evidence type="ECO:0000256" key="8">
    <source>
        <dbReference type="ARBA" id="ARBA00049348"/>
    </source>
</evidence>
<evidence type="ECO:0000313" key="10">
    <source>
        <dbReference type="EMBL" id="RCL71647.1"/>
    </source>
</evidence>
<organism evidence="10 11">
    <name type="scientific">PS1 clade bacterium</name>
    <dbReference type="NCBI Taxonomy" id="2175152"/>
    <lineage>
        <taxon>Bacteria</taxon>
        <taxon>Pseudomonadati</taxon>
        <taxon>Pseudomonadota</taxon>
        <taxon>Alphaproteobacteria</taxon>
        <taxon>PS1 clade</taxon>
    </lineage>
</organism>
<protein>
    <recommendedName>
        <fullName evidence="3">methylated-DNA--[protein]-cysteine S-methyltransferase</fullName>
        <ecNumber evidence="3">2.1.1.63</ecNumber>
    </recommendedName>
</protein>
<evidence type="ECO:0000256" key="6">
    <source>
        <dbReference type="ARBA" id="ARBA00022763"/>
    </source>
</evidence>
<name>A0A368DII8_9PROT</name>
<dbReference type="FunFam" id="1.10.10.10:FF:000214">
    <property type="entry name" value="Methylated-DNA--protein-cysteine methyltransferase"/>
    <property type="match status" value="1"/>
</dbReference>
<gene>
    <name evidence="10" type="ORF">DBW71_06430</name>
</gene>
<evidence type="ECO:0000256" key="7">
    <source>
        <dbReference type="ARBA" id="ARBA00023204"/>
    </source>
</evidence>
<comment type="catalytic activity">
    <reaction evidence="8">
        <text>a 6-O-methyl-2'-deoxyguanosine in DNA + L-cysteinyl-[protein] = S-methyl-L-cysteinyl-[protein] + a 2'-deoxyguanosine in DNA</text>
        <dbReference type="Rhea" id="RHEA:24000"/>
        <dbReference type="Rhea" id="RHEA-COMP:10131"/>
        <dbReference type="Rhea" id="RHEA-COMP:10132"/>
        <dbReference type="Rhea" id="RHEA-COMP:11367"/>
        <dbReference type="Rhea" id="RHEA-COMP:11368"/>
        <dbReference type="ChEBI" id="CHEBI:29950"/>
        <dbReference type="ChEBI" id="CHEBI:82612"/>
        <dbReference type="ChEBI" id="CHEBI:85445"/>
        <dbReference type="ChEBI" id="CHEBI:85448"/>
        <dbReference type="EC" id="2.1.1.63"/>
    </reaction>
</comment>
<evidence type="ECO:0000256" key="5">
    <source>
        <dbReference type="ARBA" id="ARBA00022679"/>
    </source>
</evidence>
<dbReference type="SUPFAM" id="SSF46767">
    <property type="entry name" value="Methylated DNA-protein cysteine methyltransferase, C-terminal domain"/>
    <property type="match status" value="1"/>
</dbReference>
<dbReference type="InterPro" id="IPR001497">
    <property type="entry name" value="MethylDNA_cys_MeTrfase_AS"/>
</dbReference>
<dbReference type="PANTHER" id="PTHR10815:SF13">
    <property type="entry name" value="METHYLATED-DNA--PROTEIN-CYSTEINE METHYLTRANSFERASE"/>
    <property type="match status" value="1"/>
</dbReference>
<dbReference type="PANTHER" id="PTHR10815">
    <property type="entry name" value="METHYLATED-DNA--PROTEIN-CYSTEINE METHYLTRANSFERASE"/>
    <property type="match status" value="1"/>
</dbReference>
<evidence type="ECO:0000256" key="3">
    <source>
        <dbReference type="ARBA" id="ARBA00011918"/>
    </source>
</evidence>
<dbReference type="Proteomes" id="UP000253570">
    <property type="component" value="Unassembled WGS sequence"/>
</dbReference>
<dbReference type="GO" id="GO:0003908">
    <property type="term" value="F:methylated-DNA-[protein]-cysteine S-methyltransferase activity"/>
    <property type="evidence" value="ECO:0007669"/>
    <property type="project" value="UniProtKB-EC"/>
</dbReference>
<dbReference type="InterPro" id="IPR014048">
    <property type="entry name" value="MethylDNA_cys_MeTrfase_DNA-bd"/>
</dbReference>
<dbReference type="Gene3D" id="1.10.10.10">
    <property type="entry name" value="Winged helix-like DNA-binding domain superfamily/Winged helix DNA-binding domain"/>
    <property type="match status" value="1"/>
</dbReference>
<evidence type="ECO:0000313" key="11">
    <source>
        <dbReference type="Proteomes" id="UP000253570"/>
    </source>
</evidence>
<dbReference type="AlphaFoldDB" id="A0A368DII8"/>